<dbReference type="InterPro" id="IPR016032">
    <property type="entry name" value="Sig_transdc_resp-reg_C-effctor"/>
</dbReference>
<dbReference type="EMBL" id="JBIAWJ010000008">
    <property type="protein sequence ID" value="MFF4523126.1"/>
    <property type="molecule type" value="Genomic_DNA"/>
</dbReference>
<evidence type="ECO:0000313" key="4">
    <source>
        <dbReference type="Proteomes" id="UP001602058"/>
    </source>
</evidence>
<feature type="domain" description="HTH luxR-type" evidence="2">
    <location>
        <begin position="157"/>
        <end position="222"/>
    </location>
</feature>
<sequence>MSAEREWPTPMKNAGLDSPEILPDAPRNWSPEPYHDNYLALFEQSLVCIANLDLEFRIMEANRSFARQFDLNPGQGAGRDFCELLHPSVQGKLKNELIRLADGQSPRFADHLVALGAKDAVFRGEMTGIAVRSGVGRVDRILVLVDPEHSEIGPQIANARRKLFSPMHARILEGVASGESTVQLATKLFLSRGGVEYHVSSLLRKMKVTNRPALISKSYSLGVFAVGQWPPRVRPEFVSD</sequence>
<dbReference type="PROSITE" id="PS50043">
    <property type="entry name" value="HTH_LUXR_2"/>
    <property type="match status" value="1"/>
</dbReference>
<gene>
    <name evidence="3" type="ORF">ACFY1D_17140</name>
</gene>
<dbReference type="InterPro" id="IPR000014">
    <property type="entry name" value="PAS"/>
</dbReference>
<dbReference type="InterPro" id="IPR013656">
    <property type="entry name" value="PAS_4"/>
</dbReference>
<dbReference type="Gene3D" id="3.30.450.20">
    <property type="entry name" value="PAS domain"/>
    <property type="match status" value="1"/>
</dbReference>
<organism evidence="3 4">
    <name type="scientific">Streptomyces bluensis</name>
    <dbReference type="NCBI Taxonomy" id="33897"/>
    <lineage>
        <taxon>Bacteria</taxon>
        <taxon>Bacillati</taxon>
        <taxon>Actinomycetota</taxon>
        <taxon>Actinomycetes</taxon>
        <taxon>Kitasatosporales</taxon>
        <taxon>Streptomycetaceae</taxon>
        <taxon>Streptomyces</taxon>
    </lineage>
</organism>
<dbReference type="Pfam" id="PF08448">
    <property type="entry name" value="PAS_4"/>
    <property type="match status" value="1"/>
</dbReference>
<dbReference type="SMART" id="SM00421">
    <property type="entry name" value="HTH_LUXR"/>
    <property type="match status" value="1"/>
</dbReference>
<dbReference type="CDD" id="cd00130">
    <property type="entry name" value="PAS"/>
    <property type="match status" value="1"/>
</dbReference>
<evidence type="ECO:0000313" key="3">
    <source>
        <dbReference type="EMBL" id="MFF4523126.1"/>
    </source>
</evidence>
<dbReference type="InterPro" id="IPR036388">
    <property type="entry name" value="WH-like_DNA-bd_sf"/>
</dbReference>
<dbReference type="RefSeq" id="WP_387887288.1">
    <property type="nucleotide sequence ID" value="NZ_JBIAWJ010000008.1"/>
</dbReference>
<keyword evidence="4" id="KW-1185">Reference proteome</keyword>
<feature type="region of interest" description="Disordered" evidence="1">
    <location>
        <begin position="1"/>
        <end position="20"/>
    </location>
</feature>
<accession>A0ABW6UI72</accession>
<name>A0ABW6UI72_9ACTN</name>
<evidence type="ECO:0000256" key="1">
    <source>
        <dbReference type="SAM" id="MobiDB-lite"/>
    </source>
</evidence>
<dbReference type="InterPro" id="IPR035965">
    <property type="entry name" value="PAS-like_dom_sf"/>
</dbReference>
<dbReference type="Pfam" id="PF00196">
    <property type="entry name" value="GerE"/>
    <property type="match status" value="1"/>
</dbReference>
<evidence type="ECO:0000259" key="2">
    <source>
        <dbReference type="PROSITE" id="PS50043"/>
    </source>
</evidence>
<dbReference type="SUPFAM" id="SSF46894">
    <property type="entry name" value="C-terminal effector domain of the bipartite response regulators"/>
    <property type="match status" value="1"/>
</dbReference>
<dbReference type="Gene3D" id="1.10.10.10">
    <property type="entry name" value="Winged helix-like DNA-binding domain superfamily/Winged helix DNA-binding domain"/>
    <property type="match status" value="1"/>
</dbReference>
<dbReference type="InterPro" id="IPR000792">
    <property type="entry name" value="Tscrpt_reg_LuxR_C"/>
</dbReference>
<reference evidence="3 4" key="1">
    <citation type="submission" date="2024-10" db="EMBL/GenBank/DDBJ databases">
        <title>The Natural Products Discovery Center: Release of the First 8490 Sequenced Strains for Exploring Actinobacteria Biosynthetic Diversity.</title>
        <authorList>
            <person name="Kalkreuter E."/>
            <person name="Kautsar S.A."/>
            <person name="Yang D."/>
            <person name="Bader C.D."/>
            <person name="Teijaro C.N."/>
            <person name="Fluegel L."/>
            <person name="Davis C.M."/>
            <person name="Simpson J.R."/>
            <person name="Lauterbach L."/>
            <person name="Steele A.D."/>
            <person name="Gui C."/>
            <person name="Meng S."/>
            <person name="Li G."/>
            <person name="Viehrig K."/>
            <person name="Ye F."/>
            <person name="Su P."/>
            <person name="Kiefer A.F."/>
            <person name="Nichols A."/>
            <person name="Cepeda A.J."/>
            <person name="Yan W."/>
            <person name="Fan B."/>
            <person name="Jiang Y."/>
            <person name="Adhikari A."/>
            <person name="Zheng C.-J."/>
            <person name="Schuster L."/>
            <person name="Cowan T.M."/>
            <person name="Smanski M.J."/>
            <person name="Chevrette M.G."/>
            <person name="De Carvalho L.P.S."/>
            <person name="Shen B."/>
        </authorList>
    </citation>
    <scope>NUCLEOTIDE SEQUENCE [LARGE SCALE GENOMIC DNA]</scope>
    <source>
        <strain evidence="3 4">NPDC001390</strain>
    </source>
</reference>
<comment type="caution">
    <text evidence="3">The sequence shown here is derived from an EMBL/GenBank/DDBJ whole genome shotgun (WGS) entry which is preliminary data.</text>
</comment>
<protein>
    <submittedName>
        <fullName evidence="3">LuxR C-terminal-related transcriptional regulator</fullName>
    </submittedName>
</protein>
<dbReference type="Proteomes" id="UP001602058">
    <property type="component" value="Unassembled WGS sequence"/>
</dbReference>
<dbReference type="SUPFAM" id="SSF55785">
    <property type="entry name" value="PYP-like sensor domain (PAS domain)"/>
    <property type="match status" value="1"/>
</dbReference>
<proteinExistence type="predicted"/>